<dbReference type="InterPro" id="IPR019734">
    <property type="entry name" value="TPR_rpt"/>
</dbReference>
<dbReference type="FunFam" id="1.25.40.10:FF:000403">
    <property type="entry name" value="General transcriptional repressor, putative"/>
    <property type="match status" value="1"/>
</dbReference>
<feature type="repeat" description="TPR" evidence="9">
    <location>
        <begin position="12"/>
        <end position="45"/>
    </location>
</feature>
<feature type="compositionally biased region" description="Basic and acidic residues" evidence="10">
    <location>
        <begin position="657"/>
        <end position="684"/>
    </location>
</feature>
<accession>A0AAD5X2Y9</accession>
<dbReference type="Pfam" id="PF14559">
    <property type="entry name" value="TPR_19"/>
    <property type="match status" value="1"/>
</dbReference>
<dbReference type="GO" id="GO:0000978">
    <property type="term" value="F:RNA polymerase II cis-regulatory region sequence-specific DNA binding"/>
    <property type="evidence" value="ECO:0007669"/>
    <property type="project" value="TreeGrafter"/>
</dbReference>
<dbReference type="PANTHER" id="PTHR14017:SF1">
    <property type="entry name" value="LD02225P"/>
    <property type="match status" value="1"/>
</dbReference>
<dbReference type="Gene3D" id="1.25.40.10">
    <property type="entry name" value="Tetratricopeptide repeat domain"/>
    <property type="match status" value="3"/>
</dbReference>
<comment type="subcellular location">
    <subcellularLocation>
        <location evidence="1">Nucleus</location>
    </subcellularLocation>
</comment>
<name>A0AAD5X2Y9_9FUNG</name>
<feature type="repeat" description="TPR" evidence="9">
    <location>
        <begin position="262"/>
        <end position="295"/>
    </location>
</feature>
<dbReference type="Proteomes" id="UP001212841">
    <property type="component" value="Unassembled WGS sequence"/>
</dbReference>
<protein>
    <submittedName>
        <fullName evidence="11">Glucose repression mediator protein</fullName>
    </submittedName>
</protein>
<dbReference type="FunFam" id="1.25.40.10:FF:000078">
    <property type="entry name" value="Transcriptional corepressor Cyc8"/>
    <property type="match status" value="1"/>
</dbReference>
<feature type="region of interest" description="Disordered" evidence="10">
    <location>
        <begin position="378"/>
        <end position="957"/>
    </location>
</feature>
<dbReference type="Pfam" id="PF13181">
    <property type="entry name" value="TPR_8"/>
    <property type="match status" value="2"/>
</dbReference>
<evidence type="ECO:0000256" key="2">
    <source>
        <dbReference type="ARBA" id="ARBA00022491"/>
    </source>
</evidence>
<dbReference type="GO" id="GO:0031490">
    <property type="term" value="F:chromatin DNA binding"/>
    <property type="evidence" value="ECO:0007669"/>
    <property type="project" value="TreeGrafter"/>
</dbReference>
<feature type="compositionally biased region" description="Polar residues" evidence="10">
    <location>
        <begin position="476"/>
        <end position="493"/>
    </location>
</feature>
<feature type="compositionally biased region" description="Basic and acidic residues" evidence="10">
    <location>
        <begin position="446"/>
        <end position="456"/>
    </location>
</feature>
<dbReference type="InterPro" id="IPR011990">
    <property type="entry name" value="TPR-like_helical_dom_sf"/>
</dbReference>
<feature type="compositionally biased region" description="Low complexity" evidence="10">
    <location>
        <begin position="378"/>
        <end position="402"/>
    </location>
</feature>
<evidence type="ECO:0000313" key="11">
    <source>
        <dbReference type="EMBL" id="KAJ3053739.1"/>
    </source>
</evidence>
<feature type="repeat" description="TPR" evidence="9">
    <location>
        <begin position="80"/>
        <end position="113"/>
    </location>
</feature>
<feature type="repeat" description="TPR" evidence="9">
    <location>
        <begin position="46"/>
        <end position="79"/>
    </location>
</feature>
<feature type="repeat" description="TPR" evidence="9">
    <location>
        <begin position="296"/>
        <end position="329"/>
    </location>
</feature>
<keyword evidence="12" id="KW-1185">Reference proteome</keyword>
<dbReference type="Pfam" id="PF00515">
    <property type="entry name" value="TPR_1"/>
    <property type="match status" value="1"/>
</dbReference>
<evidence type="ECO:0000256" key="8">
    <source>
        <dbReference type="ARBA" id="ARBA00061082"/>
    </source>
</evidence>
<dbReference type="Pfam" id="PF12895">
    <property type="entry name" value="ANAPC3"/>
    <property type="match status" value="1"/>
</dbReference>
<evidence type="ECO:0000313" key="12">
    <source>
        <dbReference type="Proteomes" id="UP001212841"/>
    </source>
</evidence>
<keyword evidence="5" id="KW-0805">Transcription regulation</keyword>
<evidence type="ECO:0000256" key="5">
    <source>
        <dbReference type="ARBA" id="ARBA00023015"/>
    </source>
</evidence>
<feature type="compositionally biased region" description="Basic and acidic residues" evidence="10">
    <location>
        <begin position="500"/>
        <end position="512"/>
    </location>
</feature>
<comment type="similarity">
    <text evidence="8">Belongs to the CYC8/SSN6 family.</text>
</comment>
<dbReference type="SUPFAM" id="SSF48452">
    <property type="entry name" value="TPR-like"/>
    <property type="match status" value="1"/>
</dbReference>
<gene>
    <name evidence="11" type="primary">SSN6</name>
    <name evidence="11" type="ORF">HK097_003509</name>
</gene>
<evidence type="ECO:0000256" key="6">
    <source>
        <dbReference type="ARBA" id="ARBA00023163"/>
    </source>
</evidence>
<feature type="repeat" description="TPR" evidence="9">
    <location>
        <begin position="190"/>
        <end position="223"/>
    </location>
</feature>
<feature type="compositionally biased region" description="Basic and acidic residues" evidence="10">
    <location>
        <begin position="561"/>
        <end position="597"/>
    </location>
</feature>
<feature type="repeat" description="TPR" evidence="9">
    <location>
        <begin position="153"/>
        <end position="186"/>
    </location>
</feature>
<feature type="compositionally biased region" description="Basic and acidic residues" evidence="10">
    <location>
        <begin position="817"/>
        <end position="852"/>
    </location>
</feature>
<keyword evidence="3" id="KW-0677">Repeat</keyword>
<keyword evidence="2" id="KW-0678">Repressor</keyword>
<feature type="repeat" description="TPR" evidence="9">
    <location>
        <begin position="116"/>
        <end position="149"/>
    </location>
</feature>
<dbReference type="PROSITE" id="PS50293">
    <property type="entry name" value="TPR_REGION"/>
    <property type="match status" value="2"/>
</dbReference>
<sequence>MSTAQKLQAQNEQNWLQVGTLAESMNEPDRAMSAYESALRHNPYSIPALTQIAALCRAREQYGKAVEYFQRILNIDQTNGEIWGALGHCYLMMDNLQKAYTAYQQALYHLPNPKEPKLWYGIGILYDRYGSYEHAEEAFSAVIRMEPKFEKANEIYFRLGIIYKQQGKYDTSLSCFRYILSCPPKPLTEIDIWFQIGHVYEQQKEYRAAQEAYERVLAENPNHAKVLQQLGWLYHQQNSNFSNQDLAISFLTRSLEADMNDAQTWYLLGRCYMAQQKYNKAYEAYQQAVYRDGRNPTFWCSIGVLYYQINQYRDALDAYSRAIRLNPYISEVWYDLGTLYESCNNQINDALDAYTRASELDPSNPHIKQRLQMLRNAQANGGQVQAGAAQPQQPMPQDMAYANGNGVHPNSAPQFYQGPQPPNQMSRFPGPSQQDHRQHGPIPSPMDRRELDRRDLPLPSYYPPHSQTRDERPLNQLANEAVRQQQALQQSSSGRKHRGDHVGSPKAQDSRRGGRRAAGSPPAPGGDGPAPSALDSHPHEDYPGRHMQAPRGSPRMYPADRPQERESLRPIDSQHPRHHENIPRLPEMHARQPEGGRDLYGPESRRGEAEDLRHGQEWRERYGAESDRVRGLDSLSNKAEPRTVDYTARSESGQDGGRGEPARRPTDSRLERLESRAEARRVVERSPSPPPRESSYDAAYRDKIPDSTPPHRPSESDRRLEVASPEDSKPSQGSNGRGRLEGSMDPERDRSPSAEYGRSDREDSRERELERKRDRSEEREERTKERGGERLPERDSASGTSRHEKEDDGAEPLPRAKTPEQPERRSLVEDILERAKTTPEKGQEENKEENESPSRVLPPIRTLSSSPSPPPRDGLAALASYGDDTNKDRSDSPASSPERSAGPVSETGDAFTGRTEKGERDEDGSLKRRIGSDDEGDRPERKRSRAGNEDGDADRTD</sequence>
<feature type="compositionally biased region" description="Basic and acidic residues" evidence="10">
    <location>
        <begin position="738"/>
        <end position="806"/>
    </location>
</feature>
<dbReference type="PANTHER" id="PTHR14017">
    <property type="entry name" value="LYSINE-SPECIFIC DEMETHYLASE"/>
    <property type="match status" value="1"/>
</dbReference>
<keyword evidence="7" id="KW-0539">Nucleus</keyword>
<reference evidence="11" key="1">
    <citation type="submission" date="2020-05" db="EMBL/GenBank/DDBJ databases">
        <title>Phylogenomic resolution of chytrid fungi.</title>
        <authorList>
            <person name="Stajich J.E."/>
            <person name="Amses K."/>
            <person name="Simmons R."/>
            <person name="Seto K."/>
            <person name="Myers J."/>
            <person name="Bonds A."/>
            <person name="Quandt C.A."/>
            <person name="Barry K."/>
            <person name="Liu P."/>
            <person name="Grigoriev I."/>
            <person name="Longcore J.E."/>
            <person name="James T.Y."/>
        </authorList>
    </citation>
    <scope>NUCLEOTIDE SEQUENCE</scope>
    <source>
        <strain evidence="11">JEL0318</strain>
    </source>
</reference>
<evidence type="ECO:0000256" key="4">
    <source>
        <dbReference type="ARBA" id="ARBA00022803"/>
    </source>
</evidence>
<dbReference type="GO" id="GO:0010468">
    <property type="term" value="P:regulation of gene expression"/>
    <property type="evidence" value="ECO:0007669"/>
    <property type="project" value="TreeGrafter"/>
</dbReference>
<evidence type="ECO:0000256" key="7">
    <source>
        <dbReference type="ARBA" id="ARBA00023242"/>
    </source>
</evidence>
<evidence type="ECO:0000256" key="3">
    <source>
        <dbReference type="ARBA" id="ARBA00022737"/>
    </source>
</evidence>
<dbReference type="SMART" id="SM00028">
    <property type="entry name" value="TPR"/>
    <property type="match status" value="10"/>
</dbReference>
<evidence type="ECO:0000256" key="10">
    <source>
        <dbReference type="SAM" id="MobiDB-lite"/>
    </source>
</evidence>
<comment type="caution">
    <text evidence="11">The sequence shown here is derived from an EMBL/GenBank/DDBJ whole genome shotgun (WGS) entry which is preliminary data.</text>
</comment>
<organism evidence="11 12">
    <name type="scientific">Rhizophlyctis rosea</name>
    <dbReference type="NCBI Taxonomy" id="64517"/>
    <lineage>
        <taxon>Eukaryota</taxon>
        <taxon>Fungi</taxon>
        <taxon>Fungi incertae sedis</taxon>
        <taxon>Chytridiomycota</taxon>
        <taxon>Chytridiomycota incertae sedis</taxon>
        <taxon>Chytridiomycetes</taxon>
        <taxon>Rhizophlyctidales</taxon>
        <taxon>Rhizophlyctidaceae</taxon>
        <taxon>Rhizophlyctis</taxon>
    </lineage>
</organism>
<feature type="compositionally biased region" description="Basic and acidic residues" evidence="10">
    <location>
        <begin position="712"/>
        <end position="729"/>
    </location>
</feature>
<dbReference type="EMBL" id="JADGJD010000183">
    <property type="protein sequence ID" value="KAJ3053739.1"/>
    <property type="molecule type" value="Genomic_DNA"/>
</dbReference>
<dbReference type="GO" id="GO:0005634">
    <property type="term" value="C:nucleus"/>
    <property type="evidence" value="ECO:0007669"/>
    <property type="project" value="UniProtKB-SubCell"/>
</dbReference>
<dbReference type="PROSITE" id="PS50005">
    <property type="entry name" value="TPR"/>
    <property type="match status" value="8"/>
</dbReference>
<dbReference type="GO" id="GO:0017053">
    <property type="term" value="C:transcription repressor complex"/>
    <property type="evidence" value="ECO:0007669"/>
    <property type="project" value="UniProtKB-ARBA"/>
</dbReference>
<dbReference type="AlphaFoldDB" id="A0AAD5X2Y9"/>
<evidence type="ECO:0000256" key="1">
    <source>
        <dbReference type="ARBA" id="ARBA00004123"/>
    </source>
</evidence>
<keyword evidence="6" id="KW-0804">Transcription</keyword>
<feature type="compositionally biased region" description="Basic and acidic residues" evidence="10">
    <location>
        <begin position="914"/>
        <end position="932"/>
    </location>
</feature>
<proteinExistence type="inferred from homology"/>
<keyword evidence="4 9" id="KW-0802">TPR repeat</keyword>
<dbReference type="InterPro" id="IPR051630">
    <property type="entry name" value="Corepressor-Demethylase"/>
</dbReference>
<feature type="compositionally biased region" description="Basic and acidic residues" evidence="10">
    <location>
        <begin position="603"/>
        <end position="631"/>
    </location>
</feature>
<evidence type="ECO:0000256" key="9">
    <source>
        <dbReference type="PROSITE-ProRule" id="PRU00339"/>
    </source>
</evidence>